<evidence type="ECO:0000313" key="2">
    <source>
        <dbReference type="EMBL" id="MDZ5461229.1"/>
    </source>
</evidence>
<name>A0ABU5IQS8_9BURK</name>
<proteinExistence type="predicted"/>
<gene>
    <name evidence="2" type="ORF">SM757_32115</name>
</gene>
<accession>A0ABU5IQS8</accession>
<evidence type="ECO:0000256" key="1">
    <source>
        <dbReference type="SAM" id="MobiDB-lite"/>
    </source>
</evidence>
<reference evidence="2 3" key="1">
    <citation type="submission" date="2023-11" db="EMBL/GenBank/DDBJ databases">
        <title>Draft genome of Azohydromonas lata strain H1 (DSM1123), a polyhydroxyalkanoate producer.</title>
        <authorList>
            <person name="Traversa D."/>
            <person name="D'Addabbo P."/>
            <person name="Pazzani C."/>
            <person name="Manzari C."/>
            <person name="Chiara M."/>
            <person name="Scrascia M."/>
        </authorList>
    </citation>
    <scope>NUCLEOTIDE SEQUENCE [LARGE SCALE GENOMIC DNA]</scope>
    <source>
        <strain evidence="2 3">H1</strain>
    </source>
</reference>
<organism evidence="2 3">
    <name type="scientific">Azohydromonas lata</name>
    <dbReference type="NCBI Taxonomy" id="45677"/>
    <lineage>
        <taxon>Bacteria</taxon>
        <taxon>Pseudomonadati</taxon>
        <taxon>Pseudomonadota</taxon>
        <taxon>Betaproteobacteria</taxon>
        <taxon>Burkholderiales</taxon>
        <taxon>Sphaerotilaceae</taxon>
        <taxon>Azohydromonas</taxon>
    </lineage>
</organism>
<dbReference type="RefSeq" id="WP_322468464.1">
    <property type="nucleotide sequence ID" value="NZ_JAXOJX010000102.1"/>
</dbReference>
<keyword evidence="3" id="KW-1185">Reference proteome</keyword>
<comment type="caution">
    <text evidence="2">The sequence shown here is derived from an EMBL/GenBank/DDBJ whole genome shotgun (WGS) entry which is preliminary data.</text>
</comment>
<feature type="region of interest" description="Disordered" evidence="1">
    <location>
        <begin position="73"/>
        <end position="92"/>
    </location>
</feature>
<sequence>MNHAVAFDPAELRRRLGELHREQPLLDPAAPAMRIGIADAEGELLHVVETSSLSQAVKVFELLGDLGLEPCKGRHRSPDGRRLTRLYSPARD</sequence>
<protein>
    <submittedName>
        <fullName evidence="2">Uncharacterized protein</fullName>
    </submittedName>
</protein>
<evidence type="ECO:0000313" key="3">
    <source>
        <dbReference type="Proteomes" id="UP001293718"/>
    </source>
</evidence>
<dbReference type="Proteomes" id="UP001293718">
    <property type="component" value="Unassembled WGS sequence"/>
</dbReference>
<dbReference type="EMBL" id="JAXOJX010000102">
    <property type="protein sequence ID" value="MDZ5461229.1"/>
    <property type="molecule type" value="Genomic_DNA"/>
</dbReference>